<feature type="domain" description="HTH cro/C1-type" evidence="2">
    <location>
        <begin position="10"/>
        <end position="64"/>
    </location>
</feature>
<protein>
    <submittedName>
        <fullName evidence="3">Helix-turn-helix domain-containing protein</fullName>
    </submittedName>
</protein>
<dbReference type="PANTHER" id="PTHR46558:SF11">
    <property type="entry name" value="HTH-TYPE TRANSCRIPTIONAL REGULATOR XRE"/>
    <property type="match status" value="1"/>
</dbReference>
<keyword evidence="4" id="KW-1185">Reference proteome</keyword>
<gene>
    <name evidence="3" type="ORF">D3H35_13090</name>
</gene>
<dbReference type="InterPro" id="IPR036073">
    <property type="entry name" value="Desulfoferrodoxin_Fe-bd_dom_sf"/>
</dbReference>
<sequence length="210" mass="23883">MNSVKVGGLIQSLRKEKNMTQNDLALLMNISDKTISKWERGLGCPDISLLNELSTILGVNIEKILSGELQSNDRDSGSMKRVKFYSCKSCGNVMTSTGAINISCCGRILETLQIKKDSGDHDIAVHETEDDYFVTLEHEMSREHYISFAAYVSYDRFMLIKMYPEQNAELRFPKMYGGSLYVNCTQHGLFKHEKIEQRRIVKSEKSIADH</sequence>
<dbReference type="InterPro" id="IPR010982">
    <property type="entry name" value="Lambda_DNA-bd_dom_sf"/>
</dbReference>
<evidence type="ECO:0000259" key="2">
    <source>
        <dbReference type="PROSITE" id="PS50943"/>
    </source>
</evidence>
<dbReference type="Proteomes" id="UP000266340">
    <property type="component" value="Unassembled WGS sequence"/>
</dbReference>
<reference evidence="3 4" key="1">
    <citation type="submission" date="2018-09" db="EMBL/GenBank/DDBJ databases">
        <title>Cohnella cavernae sp. nov., isolated from a karst cave.</title>
        <authorList>
            <person name="Zhu H."/>
        </authorList>
    </citation>
    <scope>NUCLEOTIDE SEQUENCE [LARGE SCALE GENOMIC DNA]</scope>
    <source>
        <strain evidence="3 4">K2E09-144</strain>
    </source>
</reference>
<evidence type="ECO:0000313" key="3">
    <source>
        <dbReference type="EMBL" id="RIE03119.1"/>
    </source>
</evidence>
<accession>A0A398CP81</accession>
<evidence type="ECO:0000256" key="1">
    <source>
        <dbReference type="ARBA" id="ARBA00023125"/>
    </source>
</evidence>
<dbReference type="InterPro" id="IPR001387">
    <property type="entry name" value="Cro/C1-type_HTH"/>
</dbReference>
<evidence type="ECO:0000313" key="4">
    <source>
        <dbReference type="Proteomes" id="UP000266340"/>
    </source>
</evidence>
<proteinExistence type="predicted"/>
<dbReference type="PROSITE" id="PS50943">
    <property type="entry name" value="HTH_CROC1"/>
    <property type="match status" value="1"/>
</dbReference>
<dbReference type="GO" id="GO:0003677">
    <property type="term" value="F:DNA binding"/>
    <property type="evidence" value="ECO:0007669"/>
    <property type="project" value="UniProtKB-KW"/>
</dbReference>
<dbReference type="GO" id="GO:0005506">
    <property type="term" value="F:iron ion binding"/>
    <property type="evidence" value="ECO:0007669"/>
    <property type="project" value="InterPro"/>
</dbReference>
<name>A0A398CP81_9BACL</name>
<dbReference type="SUPFAM" id="SSF49367">
    <property type="entry name" value="Superoxide reductase-like"/>
    <property type="match status" value="1"/>
</dbReference>
<dbReference type="CDD" id="cd00093">
    <property type="entry name" value="HTH_XRE"/>
    <property type="match status" value="1"/>
</dbReference>
<keyword evidence="1" id="KW-0238">DNA-binding</keyword>
<dbReference type="EMBL" id="QXJM01000039">
    <property type="protein sequence ID" value="RIE03119.1"/>
    <property type="molecule type" value="Genomic_DNA"/>
</dbReference>
<dbReference type="GO" id="GO:0016491">
    <property type="term" value="F:oxidoreductase activity"/>
    <property type="evidence" value="ECO:0007669"/>
    <property type="project" value="InterPro"/>
</dbReference>
<dbReference type="SMART" id="SM00530">
    <property type="entry name" value="HTH_XRE"/>
    <property type="match status" value="1"/>
</dbReference>
<dbReference type="Gene3D" id="1.10.260.40">
    <property type="entry name" value="lambda repressor-like DNA-binding domains"/>
    <property type="match status" value="1"/>
</dbReference>
<dbReference type="PANTHER" id="PTHR46558">
    <property type="entry name" value="TRACRIPTIONAL REGULATORY PROTEIN-RELATED-RELATED"/>
    <property type="match status" value="1"/>
</dbReference>
<dbReference type="Pfam" id="PF01381">
    <property type="entry name" value="HTH_3"/>
    <property type="match status" value="1"/>
</dbReference>
<dbReference type="SUPFAM" id="SSF47413">
    <property type="entry name" value="lambda repressor-like DNA-binding domains"/>
    <property type="match status" value="1"/>
</dbReference>
<dbReference type="AlphaFoldDB" id="A0A398CP81"/>
<dbReference type="RefSeq" id="WP_119151145.1">
    <property type="nucleotide sequence ID" value="NZ_JBHSOV010000032.1"/>
</dbReference>
<dbReference type="OrthoDB" id="9804312at2"/>
<comment type="caution">
    <text evidence="3">The sequence shown here is derived from an EMBL/GenBank/DDBJ whole genome shotgun (WGS) entry which is preliminary data.</text>
</comment>
<dbReference type="Gene3D" id="2.60.40.730">
    <property type="entry name" value="SOR catalytic domain"/>
    <property type="match status" value="1"/>
</dbReference>
<organism evidence="3 4">
    <name type="scientific">Cohnella faecalis</name>
    <dbReference type="NCBI Taxonomy" id="2315694"/>
    <lineage>
        <taxon>Bacteria</taxon>
        <taxon>Bacillati</taxon>
        <taxon>Bacillota</taxon>
        <taxon>Bacilli</taxon>
        <taxon>Bacillales</taxon>
        <taxon>Paenibacillaceae</taxon>
        <taxon>Cohnella</taxon>
    </lineage>
</organism>